<comment type="subcellular location">
    <subcellularLocation>
        <location evidence="1">Nucleus</location>
    </subcellularLocation>
</comment>
<feature type="compositionally biased region" description="Basic and acidic residues" evidence="6">
    <location>
        <begin position="311"/>
        <end position="325"/>
    </location>
</feature>
<feature type="compositionally biased region" description="Low complexity" evidence="6">
    <location>
        <begin position="440"/>
        <end position="456"/>
    </location>
</feature>
<accession>A0A180GDG5</accession>
<feature type="region of interest" description="Disordered" evidence="6">
    <location>
        <begin position="133"/>
        <end position="152"/>
    </location>
</feature>
<reference evidence="9" key="2">
    <citation type="submission" date="2016-05" db="EMBL/GenBank/DDBJ databases">
        <title>Comparative analysis highlights variable genome content of wheat rusts and divergence of the mating loci.</title>
        <authorList>
            <person name="Cuomo C.A."/>
            <person name="Bakkeren G."/>
            <person name="Szabo L."/>
            <person name="Khalil H."/>
            <person name="Joly D."/>
            <person name="Goldberg J."/>
            <person name="Young S."/>
            <person name="Zeng Q."/>
            <person name="Fellers J."/>
        </authorList>
    </citation>
    <scope>NUCLEOTIDE SEQUENCE [LARGE SCALE GENOMIC DNA]</scope>
    <source>
        <strain evidence="9">1-1 BBBD Race 1</strain>
    </source>
</reference>
<feature type="compositionally biased region" description="Basic and acidic residues" evidence="6">
    <location>
        <begin position="247"/>
        <end position="304"/>
    </location>
</feature>
<evidence type="ECO:0000256" key="5">
    <source>
        <dbReference type="ARBA" id="ARBA00023242"/>
    </source>
</evidence>
<keyword evidence="2" id="KW-0805">Transcription regulation</keyword>
<keyword evidence="7" id="KW-0472">Membrane</keyword>
<feature type="compositionally biased region" description="Polar residues" evidence="6">
    <location>
        <begin position="339"/>
        <end position="351"/>
    </location>
</feature>
<keyword evidence="11" id="KW-1185">Reference proteome</keyword>
<dbReference type="InterPro" id="IPR004827">
    <property type="entry name" value="bZIP"/>
</dbReference>
<organism evidence="9">
    <name type="scientific">Puccinia triticina (isolate 1-1 / race 1 (BBBD))</name>
    <name type="common">Brown leaf rust fungus</name>
    <dbReference type="NCBI Taxonomy" id="630390"/>
    <lineage>
        <taxon>Eukaryota</taxon>
        <taxon>Fungi</taxon>
        <taxon>Dikarya</taxon>
        <taxon>Basidiomycota</taxon>
        <taxon>Pucciniomycotina</taxon>
        <taxon>Pucciniomycetes</taxon>
        <taxon>Pucciniales</taxon>
        <taxon>Pucciniaceae</taxon>
        <taxon>Puccinia</taxon>
    </lineage>
</organism>
<evidence type="ECO:0000256" key="2">
    <source>
        <dbReference type="ARBA" id="ARBA00023015"/>
    </source>
</evidence>
<proteinExistence type="predicted"/>
<dbReference type="CDD" id="cd14705">
    <property type="entry name" value="bZIP_Zip1"/>
    <property type="match status" value="1"/>
</dbReference>
<sequence length="664" mass="71991">MHPHSPSHGPPSPAPAFPLAELTLHDQPASPPSQRPPRTHIPPPLALAAKAAEPPADELMTARGTQFPGLDTARHRFQPYAAADPAPKPAGALFLHTHPPGAAAFRAIDDGCSLRSSCSSLASSSSHSSGYFPSLPFDDPSPGPGPREPLFAPFSSQSALFPPLFPPASAAPSNHRPSLPSAGLAYPAAAFTPSAGSPPIASASSAYFHFDSAGAGRRHTVSAYASPLPIELSLVGHPEIGESLIKEEKRRRNKESSQRFRDRTRERQREKQERLEYLERRTKQLEEQLKGRRGSMPDHLEHAHQPAGGGAEREMIERLQTENEALRSSLKTATDEINRLQQLAGSQSPHSPLSIGPYAAGSSATIPPQPSPPTSASDLASGLPGLLARQRPTLRRPPPRQPGPVRPRLRRPRPRPLRRHPSPTPPSLPPPPSRPPTQPPRRLLGAPQTPQAAPRPRALRRRRRCRRMAARARPRRPSPVLTIFLSLAQKYSPPGIPPPPVPRMSLVSSPPLSYRRRRPGPRRPLPHPIHSRSTSVPGSSFRCAPRRPGPLALSPSSPLFQAHFIDSLLSCSHTHAQTRARPWIAFLSSHSRSPPASSFLASSWCVCDGPDAFLVCKPGRRTAALRPHILLPLLATFVLLFGWVVQASWLCAVADPGRDLPGRM</sequence>
<feature type="compositionally biased region" description="Basic residues" evidence="6">
    <location>
        <begin position="407"/>
        <end position="421"/>
    </location>
</feature>
<dbReference type="Pfam" id="PF07716">
    <property type="entry name" value="bZIP_2"/>
    <property type="match status" value="1"/>
</dbReference>
<dbReference type="VEuPathDB" id="FungiDB:PTTG_28235"/>
<reference evidence="10 11" key="3">
    <citation type="journal article" date="2017" name="G3 (Bethesda)">
        <title>Comparative analysis highlights variable genome content of wheat rusts and divergence of the mating loci.</title>
        <authorList>
            <person name="Cuomo C.A."/>
            <person name="Bakkeren G."/>
            <person name="Khalil H.B."/>
            <person name="Panwar V."/>
            <person name="Joly D."/>
            <person name="Linning R."/>
            <person name="Sakthikumar S."/>
            <person name="Song X."/>
            <person name="Adiconis X."/>
            <person name="Fan L."/>
            <person name="Goldberg J.M."/>
            <person name="Levin J.Z."/>
            <person name="Young S."/>
            <person name="Zeng Q."/>
            <person name="Anikster Y."/>
            <person name="Bruce M."/>
            <person name="Wang M."/>
            <person name="Yin C."/>
            <person name="McCallum B."/>
            <person name="Szabo L.J."/>
            <person name="Hulbert S."/>
            <person name="Chen X."/>
            <person name="Fellers J.P."/>
        </authorList>
    </citation>
    <scope>NUCLEOTIDE SEQUENCE</scope>
    <source>
        <strain evidence="11">Isolate 1-1 / race 1 (BBBD)</strain>
        <strain evidence="10">isolate 1-1 / race 1 (BBBD)</strain>
    </source>
</reference>
<evidence type="ECO:0000256" key="6">
    <source>
        <dbReference type="SAM" id="MobiDB-lite"/>
    </source>
</evidence>
<evidence type="ECO:0000259" key="8">
    <source>
        <dbReference type="PROSITE" id="PS50217"/>
    </source>
</evidence>
<keyword evidence="7" id="KW-0812">Transmembrane</keyword>
<dbReference type="EnsemblFungi" id="PTTG_28235-t43_1">
    <property type="protein sequence ID" value="PTTG_28235-t43_1-p1"/>
    <property type="gene ID" value="PTTG_28235"/>
</dbReference>
<keyword evidence="4" id="KW-0804">Transcription</keyword>
<feature type="compositionally biased region" description="Basic residues" evidence="6">
    <location>
        <begin position="514"/>
        <end position="525"/>
    </location>
</feature>
<evidence type="ECO:0000256" key="4">
    <source>
        <dbReference type="ARBA" id="ARBA00023163"/>
    </source>
</evidence>
<feature type="region of interest" description="Disordered" evidence="6">
    <location>
        <begin position="1"/>
        <end position="63"/>
    </location>
</feature>
<dbReference type="GO" id="GO:0000977">
    <property type="term" value="F:RNA polymerase II transcription regulatory region sequence-specific DNA binding"/>
    <property type="evidence" value="ECO:0007669"/>
    <property type="project" value="TreeGrafter"/>
</dbReference>
<evidence type="ECO:0000256" key="7">
    <source>
        <dbReference type="SAM" id="Phobius"/>
    </source>
</evidence>
<dbReference type="PROSITE" id="PS00036">
    <property type="entry name" value="BZIP_BASIC"/>
    <property type="match status" value="1"/>
</dbReference>
<feature type="compositionally biased region" description="Pro residues" evidence="6">
    <location>
        <begin position="422"/>
        <end position="439"/>
    </location>
</feature>
<evidence type="ECO:0000256" key="1">
    <source>
        <dbReference type="ARBA" id="ARBA00004123"/>
    </source>
</evidence>
<dbReference type="PROSITE" id="PS50217">
    <property type="entry name" value="BZIP"/>
    <property type="match status" value="1"/>
</dbReference>
<evidence type="ECO:0000313" key="9">
    <source>
        <dbReference type="EMBL" id="OAV90685.1"/>
    </source>
</evidence>
<evidence type="ECO:0000313" key="11">
    <source>
        <dbReference type="Proteomes" id="UP000005240"/>
    </source>
</evidence>
<name>A0A180GDG5_PUCT1</name>
<feature type="domain" description="BZIP" evidence="8">
    <location>
        <begin position="246"/>
        <end position="290"/>
    </location>
</feature>
<feature type="region of interest" description="Disordered" evidence="6">
    <location>
        <begin position="509"/>
        <end position="542"/>
    </location>
</feature>
<dbReference type="Proteomes" id="UP000005240">
    <property type="component" value="Unassembled WGS sequence"/>
</dbReference>
<dbReference type="AlphaFoldDB" id="A0A180GDG5"/>
<feature type="compositionally biased region" description="Basic residues" evidence="6">
    <location>
        <begin position="457"/>
        <end position="475"/>
    </location>
</feature>
<dbReference type="GO" id="GO:0005634">
    <property type="term" value="C:nucleus"/>
    <property type="evidence" value="ECO:0007669"/>
    <property type="project" value="UniProtKB-SubCell"/>
</dbReference>
<reference evidence="10" key="4">
    <citation type="submission" date="2025-05" db="UniProtKB">
        <authorList>
            <consortium name="EnsemblFungi"/>
        </authorList>
    </citation>
    <scope>IDENTIFICATION</scope>
    <source>
        <strain evidence="10">isolate 1-1 / race 1 (BBBD)</strain>
    </source>
</reference>
<dbReference type="PANTHER" id="PTHR13044">
    <property type="entry name" value="ACTIVATING TRANSCRIPTION FACTOR ATF 4/5"/>
    <property type="match status" value="1"/>
</dbReference>
<protein>
    <submittedName>
        <fullName evidence="10">BZIP domain-containing protein</fullName>
    </submittedName>
</protein>
<evidence type="ECO:0000256" key="3">
    <source>
        <dbReference type="ARBA" id="ARBA00023125"/>
    </source>
</evidence>
<feature type="region of interest" description="Disordered" evidence="6">
    <location>
        <begin position="247"/>
        <end position="475"/>
    </location>
</feature>
<dbReference type="OrthoDB" id="2507783at2759"/>
<gene>
    <name evidence="9" type="ORF">PTTG_28235</name>
</gene>
<dbReference type="PANTHER" id="PTHR13044:SF14">
    <property type="entry name" value="CRYPTOCEPHAL, ISOFORM A"/>
    <property type="match status" value="1"/>
</dbReference>
<dbReference type="GO" id="GO:0001228">
    <property type="term" value="F:DNA-binding transcription activator activity, RNA polymerase II-specific"/>
    <property type="evidence" value="ECO:0007669"/>
    <property type="project" value="TreeGrafter"/>
</dbReference>
<feature type="transmembrane region" description="Helical" evidence="7">
    <location>
        <begin position="629"/>
        <end position="654"/>
    </location>
</feature>
<evidence type="ECO:0000313" key="10">
    <source>
        <dbReference type="EnsemblFungi" id="PTTG_28235-t43_1-p1"/>
    </source>
</evidence>
<dbReference type="EMBL" id="ADAS02000096">
    <property type="protein sequence ID" value="OAV90685.1"/>
    <property type="molecule type" value="Genomic_DNA"/>
</dbReference>
<keyword evidence="7" id="KW-1133">Transmembrane helix</keyword>
<dbReference type="STRING" id="630390.A0A180GDG5"/>
<reference evidence="9" key="1">
    <citation type="submission" date="2009-11" db="EMBL/GenBank/DDBJ databases">
        <authorList>
            <consortium name="The Broad Institute Genome Sequencing Platform"/>
            <person name="Ward D."/>
            <person name="Feldgarden M."/>
            <person name="Earl A."/>
            <person name="Young S.K."/>
            <person name="Zeng Q."/>
            <person name="Koehrsen M."/>
            <person name="Alvarado L."/>
            <person name="Berlin A."/>
            <person name="Bochicchio J."/>
            <person name="Borenstein D."/>
            <person name="Chapman S.B."/>
            <person name="Chen Z."/>
            <person name="Engels R."/>
            <person name="Freedman E."/>
            <person name="Gellesch M."/>
            <person name="Goldberg J."/>
            <person name="Griggs A."/>
            <person name="Gujja S."/>
            <person name="Heilman E."/>
            <person name="Heiman D."/>
            <person name="Hepburn T."/>
            <person name="Howarth C."/>
            <person name="Jen D."/>
            <person name="Larson L."/>
            <person name="Lewis B."/>
            <person name="Mehta T."/>
            <person name="Park D."/>
            <person name="Pearson M."/>
            <person name="Roberts A."/>
            <person name="Saif S."/>
            <person name="Shea T."/>
            <person name="Shenoy N."/>
            <person name="Sisk P."/>
            <person name="Stolte C."/>
            <person name="Sykes S."/>
            <person name="Thomson T."/>
            <person name="Walk T."/>
            <person name="White J."/>
            <person name="Yandava C."/>
            <person name="Izard J."/>
            <person name="Baranova O.V."/>
            <person name="Blanton J.M."/>
            <person name="Tanner A.C."/>
            <person name="Dewhirst F.E."/>
            <person name="Haas B."/>
            <person name="Nusbaum C."/>
            <person name="Birren B."/>
        </authorList>
    </citation>
    <scope>NUCLEOTIDE SEQUENCE [LARGE SCALE GENOMIC DNA]</scope>
    <source>
        <strain evidence="9">1-1 BBBD Race 1</strain>
    </source>
</reference>
<keyword evidence="3" id="KW-0238">DNA-binding</keyword>
<keyword evidence="5" id="KW-0539">Nucleus</keyword>
<feature type="compositionally biased region" description="Pro residues" evidence="6">
    <location>
        <begin position="29"/>
        <end position="45"/>
    </location>
</feature>